<evidence type="ECO:0000313" key="8">
    <source>
        <dbReference type="EMBL" id="OGD61984.1"/>
    </source>
</evidence>
<dbReference type="AlphaFoldDB" id="A0A1F5E3X1"/>
<evidence type="ECO:0000256" key="4">
    <source>
        <dbReference type="ARBA" id="ARBA00023306"/>
    </source>
</evidence>
<gene>
    <name evidence="5" type="primary">ftsA</name>
    <name evidence="8" type="ORF">A2215_04500</name>
</gene>
<dbReference type="SMART" id="SM00842">
    <property type="entry name" value="FtsA"/>
    <property type="match status" value="1"/>
</dbReference>
<keyword evidence="4 5" id="KW-0131">Cell cycle</keyword>
<dbReference type="Gene3D" id="3.30.420.40">
    <property type="match status" value="2"/>
</dbReference>
<evidence type="ECO:0000256" key="6">
    <source>
        <dbReference type="PIRNR" id="PIRNR003101"/>
    </source>
</evidence>
<evidence type="ECO:0000256" key="5">
    <source>
        <dbReference type="HAMAP-Rule" id="MF_02033"/>
    </source>
</evidence>
<dbReference type="Proteomes" id="UP000178583">
    <property type="component" value="Unassembled WGS sequence"/>
</dbReference>
<comment type="similarity">
    <text evidence="5 6">Belongs to the FtsA/MreB family.</text>
</comment>
<dbReference type="InterPro" id="IPR050696">
    <property type="entry name" value="FtsA/MreB"/>
</dbReference>
<dbReference type="GO" id="GO:0032153">
    <property type="term" value="C:cell division site"/>
    <property type="evidence" value="ECO:0007669"/>
    <property type="project" value="UniProtKB-UniRule"/>
</dbReference>
<dbReference type="Gene3D" id="3.30.1490.110">
    <property type="match status" value="1"/>
</dbReference>
<dbReference type="HAMAP" id="MF_02033">
    <property type="entry name" value="FtsA"/>
    <property type="match status" value="1"/>
</dbReference>
<sequence length="409" mass="43731">MAHETLSVGIDIGSTKIITCVGKSEEGTIDIIGLGKAPNQGMRKGLIVDVEETVSAISASLEEAERMAGMPLRSAAVNIEGNHIESADSKGVIAVAKVDGEITEEDLTRVLEAARAIPNKPNREILHVLPKNFIIDGQEGIKDPIGMTGIRLEVDATVVSTSSSALKNLCRCVEQAGIQTQDIVFSPLAVAKVLLSRRQMEIGVILIDVGAASTSYAFFEDGDMISCGVIPIGSSHITNDIAIGLRTSLDVADILKLKYGFALPEKVSEKEEVQLNNLDKKEDGVASLKYISEIIEARLKEILLIVREKLREIGRDGTMPAGVIITGGGSKLEGIIELTKETLRLPAQIGSPIIEIGGLVDKLDDPVYSTSVGLMFWGRDHKESGFSLEKTSVSGVLSAAKGFFKQFLP</sequence>
<dbReference type="InterPro" id="IPR043129">
    <property type="entry name" value="ATPase_NBD"/>
</dbReference>
<reference evidence="8 9" key="1">
    <citation type="journal article" date="2016" name="Nat. Commun.">
        <title>Thousands of microbial genomes shed light on interconnected biogeochemical processes in an aquifer system.</title>
        <authorList>
            <person name="Anantharaman K."/>
            <person name="Brown C.T."/>
            <person name="Hug L.A."/>
            <person name="Sharon I."/>
            <person name="Castelle C.J."/>
            <person name="Probst A.J."/>
            <person name="Thomas B.C."/>
            <person name="Singh A."/>
            <person name="Wilkins M.J."/>
            <person name="Karaoz U."/>
            <person name="Brodie E.L."/>
            <person name="Williams K.H."/>
            <person name="Hubbard S.S."/>
            <person name="Banfield J.F."/>
        </authorList>
    </citation>
    <scope>NUCLEOTIDE SEQUENCE [LARGE SCALE GENOMIC DNA]</scope>
</reference>
<dbReference type="GO" id="GO:0043093">
    <property type="term" value="P:FtsZ-dependent cytokinesis"/>
    <property type="evidence" value="ECO:0007669"/>
    <property type="project" value="UniProtKB-UniRule"/>
</dbReference>
<dbReference type="EMBL" id="MEZY01000057">
    <property type="protein sequence ID" value="OGD61984.1"/>
    <property type="molecule type" value="Genomic_DNA"/>
</dbReference>
<dbReference type="PIRSF" id="PIRSF003101">
    <property type="entry name" value="FtsA"/>
    <property type="match status" value="1"/>
</dbReference>
<dbReference type="PANTHER" id="PTHR32432:SF4">
    <property type="entry name" value="CELL DIVISION PROTEIN FTSA"/>
    <property type="match status" value="1"/>
</dbReference>
<keyword evidence="1 5" id="KW-1003">Cell membrane</keyword>
<dbReference type="CDD" id="cd24048">
    <property type="entry name" value="ASKHA_NBD_FtsA"/>
    <property type="match status" value="1"/>
</dbReference>
<dbReference type="GO" id="GO:0009898">
    <property type="term" value="C:cytoplasmic side of plasma membrane"/>
    <property type="evidence" value="ECO:0007669"/>
    <property type="project" value="UniProtKB-UniRule"/>
</dbReference>
<proteinExistence type="inferred from homology"/>
<dbReference type="Pfam" id="PF14450">
    <property type="entry name" value="FtsA"/>
    <property type="match status" value="2"/>
</dbReference>
<dbReference type="STRING" id="1797472.A2215_04500"/>
<evidence type="ECO:0000313" key="9">
    <source>
        <dbReference type="Proteomes" id="UP000178583"/>
    </source>
</evidence>
<feature type="domain" description="SHS2" evidence="7">
    <location>
        <begin position="7"/>
        <end position="194"/>
    </location>
</feature>
<dbReference type="InterPro" id="IPR020823">
    <property type="entry name" value="Cell_div_FtsA"/>
</dbReference>
<name>A0A1F5E3X1_9BACT</name>
<dbReference type="InterPro" id="IPR003494">
    <property type="entry name" value="SHS2_FtsA"/>
</dbReference>
<dbReference type="PANTHER" id="PTHR32432">
    <property type="entry name" value="CELL DIVISION PROTEIN FTSA-RELATED"/>
    <property type="match status" value="1"/>
</dbReference>
<organism evidence="8 9">
    <name type="scientific">Candidatus Berkelbacteria bacterium RIFOXYA2_FULL_43_10</name>
    <dbReference type="NCBI Taxonomy" id="1797472"/>
    <lineage>
        <taxon>Bacteria</taxon>
        <taxon>Candidatus Berkelbacteria</taxon>
    </lineage>
</organism>
<keyword evidence="3 5" id="KW-0472">Membrane</keyword>
<comment type="subcellular location">
    <subcellularLocation>
        <location evidence="5">Cell membrane</location>
        <topology evidence="5">Peripheral membrane protein</topology>
        <orientation evidence="5">Cytoplasmic side</orientation>
    </subcellularLocation>
    <text evidence="5">Localizes to the Z ring in an FtsZ-dependent manner. Targeted to the membrane through a conserved C-terminal amphipathic helix.</text>
</comment>
<dbReference type="NCBIfam" id="TIGR01174">
    <property type="entry name" value="ftsA"/>
    <property type="match status" value="1"/>
</dbReference>
<evidence type="ECO:0000256" key="1">
    <source>
        <dbReference type="ARBA" id="ARBA00022475"/>
    </source>
</evidence>
<comment type="subunit">
    <text evidence="5">Self-interacts. Interacts with FtsZ.</text>
</comment>
<evidence type="ECO:0000256" key="3">
    <source>
        <dbReference type="ARBA" id="ARBA00023136"/>
    </source>
</evidence>
<accession>A0A1F5E3X1</accession>
<dbReference type="SUPFAM" id="SSF53067">
    <property type="entry name" value="Actin-like ATPase domain"/>
    <property type="match status" value="2"/>
</dbReference>
<evidence type="ECO:0000256" key="2">
    <source>
        <dbReference type="ARBA" id="ARBA00022618"/>
    </source>
</evidence>
<dbReference type="Pfam" id="PF02491">
    <property type="entry name" value="SHS2_FTSA"/>
    <property type="match status" value="1"/>
</dbReference>
<protein>
    <recommendedName>
        <fullName evidence="5 6">Cell division protein FtsA</fullName>
    </recommendedName>
</protein>
<keyword evidence="2 5" id="KW-0132">Cell division</keyword>
<comment type="caution">
    <text evidence="8">The sequence shown here is derived from an EMBL/GenBank/DDBJ whole genome shotgun (WGS) entry which is preliminary data.</text>
</comment>
<comment type="function">
    <text evidence="5 6">Cell division protein that is involved in the assembly of the Z ring. May serve as a membrane anchor for the Z ring.</text>
</comment>
<evidence type="ECO:0000259" key="7">
    <source>
        <dbReference type="SMART" id="SM00842"/>
    </source>
</evidence>